<evidence type="ECO:0000256" key="3">
    <source>
        <dbReference type="ARBA" id="ARBA00022723"/>
    </source>
</evidence>
<keyword evidence="3" id="KW-0479">Metal-binding</keyword>
<dbReference type="PANTHER" id="PTHR43105">
    <property type="entry name" value="RESPIRATORY NITRATE REDUCTASE"/>
    <property type="match status" value="1"/>
</dbReference>
<evidence type="ECO:0000256" key="5">
    <source>
        <dbReference type="ARBA" id="ARBA00023004"/>
    </source>
</evidence>
<dbReference type="FunFam" id="3.40.228.10:FF:000002">
    <property type="entry name" value="Formate dehydrogenase subunit alpha"/>
    <property type="match status" value="1"/>
</dbReference>
<dbReference type="InterPro" id="IPR006478">
    <property type="entry name" value="Formate_DH_asu"/>
</dbReference>
<dbReference type="InterPro" id="IPR041924">
    <property type="entry name" value="Formate_Dh-H_N"/>
</dbReference>
<dbReference type="SUPFAM" id="SSF50692">
    <property type="entry name" value="ADC-like"/>
    <property type="match status" value="1"/>
</dbReference>
<keyword evidence="5" id="KW-0408">Iron</keyword>
<dbReference type="InterPro" id="IPR050123">
    <property type="entry name" value="Prok_molybdopt-oxidoreductase"/>
</dbReference>
<feature type="domain" description="Molybdopterin dinucleotide-binding" evidence="8">
    <location>
        <begin position="425"/>
        <end position="527"/>
    </location>
</feature>
<name>A0A1L8CT18_9THEO</name>
<evidence type="ECO:0000256" key="4">
    <source>
        <dbReference type="ARBA" id="ARBA00023002"/>
    </source>
</evidence>
<dbReference type="GO" id="GO:0046872">
    <property type="term" value="F:metal ion binding"/>
    <property type="evidence" value="ECO:0007669"/>
    <property type="project" value="UniProtKB-KW"/>
</dbReference>
<dbReference type="InterPro" id="IPR006656">
    <property type="entry name" value="Mopterin_OxRdtase"/>
</dbReference>
<dbReference type="EMBL" id="BDJK01000006">
    <property type="protein sequence ID" value="GAV21969.1"/>
    <property type="molecule type" value="Genomic_DNA"/>
</dbReference>
<keyword evidence="4" id="KW-0560">Oxidoreductase</keyword>
<dbReference type="SUPFAM" id="SSF53706">
    <property type="entry name" value="Formate dehydrogenase/DMSO reductase, domains 1-3"/>
    <property type="match status" value="1"/>
</dbReference>
<dbReference type="Proteomes" id="UP000187485">
    <property type="component" value="Unassembled WGS sequence"/>
</dbReference>
<comment type="caution">
    <text evidence="9">The sequence shown here is derived from an EMBL/GenBank/DDBJ whole genome shotgun (WGS) entry which is preliminary data.</text>
</comment>
<dbReference type="GO" id="GO:0008863">
    <property type="term" value="F:formate dehydrogenase (NAD+) activity"/>
    <property type="evidence" value="ECO:0007669"/>
    <property type="project" value="InterPro"/>
</dbReference>
<evidence type="ECO:0000256" key="6">
    <source>
        <dbReference type="ARBA" id="ARBA00023014"/>
    </source>
</evidence>
<proteinExistence type="inferred from homology"/>
<sequence length="536" mass="59487">MAGLAAAFGSGAMTNSFEDIMETDLIVLIGSNTTESHPVAGYKIKQAVKKGAKLIVIDPRNIELASYADLHLQLKPGTNLPLLNALAHVIIEEGLYNEEFIRERTEGFDSYKETVKDYSPEAVAEICGVPAEKIREAARMYAKASRAMLLYTMGITQFSFGTYGVLAVANLAMLTGHIGKDGAGVNPLRGQNNVQGACDMGGLPNVFTGYQRVDDPKANEKFSKAWGVKLPEKPGLTLGEMFDGALSGKIKAMYIMGENPVLSDPDARHIEHALEKLDFLVVQDIFLTETAKYADVVLPAATFAEKDGTFTNTERRVQRVRKAIPCVGESKPDWEIISLVAAKMGYPMNYQSAEEIFEEMRSLTPSYAGITYERLEKKSLQWPCPAPDHPGTKFLHSDKFVRGKGLFHPIPFREPEEKPDHEYPFTLITGRRLYHYHTGTMSRRSMMGEHVPEDHLEINPEDARTLKLSDGDRVRVTTRRGNVEIKVAITDKVPVGTVFTSFHFFESPVNQVTNPARDPMAKTPELKFSAAKIEKI</sequence>
<keyword evidence="10" id="KW-1185">Reference proteome</keyword>
<keyword evidence="6" id="KW-0411">Iron-sulfur</keyword>
<dbReference type="Gene3D" id="3.40.228.10">
    <property type="entry name" value="Dimethylsulfoxide Reductase, domain 2"/>
    <property type="match status" value="1"/>
</dbReference>
<accession>A0A1L8CT18</accession>
<evidence type="ECO:0000256" key="1">
    <source>
        <dbReference type="ARBA" id="ARBA00007023"/>
    </source>
</evidence>
<evidence type="ECO:0000313" key="9">
    <source>
        <dbReference type="EMBL" id="GAV21969.1"/>
    </source>
</evidence>
<gene>
    <name evidence="9" type="ORF">cpu_04790</name>
</gene>
<dbReference type="InterPro" id="IPR006655">
    <property type="entry name" value="Mopterin_OxRdtase_prok_CS"/>
</dbReference>
<dbReference type="GO" id="GO:0022904">
    <property type="term" value="P:respiratory electron transport chain"/>
    <property type="evidence" value="ECO:0007669"/>
    <property type="project" value="TreeGrafter"/>
</dbReference>
<dbReference type="PANTHER" id="PTHR43105:SF14">
    <property type="entry name" value="FORMATE DEHYDROGENASE H"/>
    <property type="match status" value="1"/>
</dbReference>
<dbReference type="GO" id="GO:0043546">
    <property type="term" value="F:molybdopterin cofactor binding"/>
    <property type="evidence" value="ECO:0007669"/>
    <property type="project" value="InterPro"/>
</dbReference>
<comment type="similarity">
    <text evidence="1">In the C-terminal section; belongs to the prokaryotic molybdopterin-containing oxidoreductase family.</text>
</comment>
<evidence type="ECO:0000313" key="10">
    <source>
        <dbReference type="Proteomes" id="UP000187485"/>
    </source>
</evidence>
<evidence type="ECO:0000259" key="8">
    <source>
        <dbReference type="Pfam" id="PF01568"/>
    </source>
</evidence>
<dbReference type="Pfam" id="PF01568">
    <property type="entry name" value="Molydop_binding"/>
    <property type="match status" value="1"/>
</dbReference>
<dbReference type="GO" id="GO:0016020">
    <property type="term" value="C:membrane"/>
    <property type="evidence" value="ECO:0007669"/>
    <property type="project" value="TreeGrafter"/>
</dbReference>
<dbReference type="InterPro" id="IPR006657">
    <property type="entry name" value="MoPterin_dinucl-bd_dom"/>
</dbReference>
<dbReference type="AlphaFoldDB" id="A0A1L8CT18"/>
<organism evidence="9 10">
    <name type="scientific">Carboxydothermus pertinax</name>
    <dbReference type="NCBI Taxonomy" id="870242"/>
    <lineage>
        <taxon>Bacteria</taxon>
        <taxon>Bacillati</taxon>
        <taxon>Bacillota</taxon>
        <taxon>Clostridia</taxon>
        <taxon>Thermoanaerobacterales</taxon>
        <taxon>Thermoanaerobacteraceae</taxon>
        <taxon>Carboxydothermus</taxon>
    </lineage>
</organism>
<keyword evidence="2" id="KW-0004">4Fe-4S</keyword>
<dbReference type="GO" id="GO:0015942">
    <property type="term" value="P:formate metabolic process"/>
    <property type="evidence" value="ECO:0007669"/>
    <property type="project" value="InterPro"/>
</dbReference>
<dbReference type="GO" id="GO:0051539">
    <property type="term" value="F:4 iron, 4 sulfur cluster binding"/>
    <property type="evidence" value="ECO:0007669"/>
    <property type="project" value="UniProtKB-KW"/>
</dbReference>
<dbReference type="Gene3D" id="3.40.50.740">
    <property type="match status" value="1"/>
</dbReference>
<dbReference type="Gene3D" id="2.40.40.20">
    <property type="match status" value="1"/>
</dbReference>
<evidence type="ECO:0000259" key="7">
    <source>
        <dbReference type="Pfam" id="PF00384"/>
    </source>
</evidence>
<dbReference type="STRING" id="870242.cpu_04790"/>
<dbReference type="CDD" id="cd02753">
    <property type="entry name" value="MopB_Formate-Dh-H"/>
    <property type="match status" value="1"/>
</dbReference>
<dbReference type="NCBIfam" id="TIGR01591">
    <property type="entry name" value="Fdh-alpha"/>
    <property type="match status" value="1"/>
</dbReference>
<evidence type="ECO:0000256" key="2">
    <source>
        <dbReference type="ARBA" id="ARBA00022485"/>
    </source>
</evidence>
<reference evidence="10" key="1">
    <citation type="submission" date="2016-12" db="EMBL/GenBank/DDBJ databases">
        <title>Draft Genome Sequences od Carboxydothermus pertinax and islandicus, Hydrogenogenic Carboxydotrophic Bacteria.</title>
        <authorList>
            <person name="Fukuyama Y."/>
            <person name="Ohmae K."/>
            <person name="Yoneda Y."/>
            <person name="Yoshida T."/>
            <person name="Sako Y."/>
        </authorList>
    </citation>
    <scope>NUCLEOTIDE SEQUENCE [LARGE SCALE GENOMIC DNA]</scope>
    <source>
        <strain evidence="10">Ug1</strain>
    </source>
</reference>
<dbReference type="PROSITE" id="PS00490">
    <property type="entry name" value="MOLYBDOPTERIN_PROK_2"/>
    <property type="match status" value="1"/>
</dbReference>
<protein>
    <submittedName>
        <fullName evidence="9">NAD-dependent formate dehydrogenase, alpha subunit, selenocysteine-containing</fullName>
    </submittedName>
</protein>
<dbReference type="InterPro" id="IPR009010">
    <property type="entry name" value="Asp_de-COase-like_dom_sf"/>
</dbReference>
<dbReference type="GO" id="GO:0003954">
    <property type="term" value="F:NADH dehydrogenase activity"/>
    <property type="evidence" value="ECO:0007669"/>
    <property type="project" value="TreeGrafter"/>
</dbReference>
<feature type="domain" description="Molybdopterin oxidoreductase" evidence="7">
    <location>
        <begin position="12"/>
        <end position="341"/>
    </location>
</feature>
<dbReference type="Pfam" id="PF00384">
    <property type="entry name" value="Molybdopterin"/>
    <property type="match status" value="1"/>
</dbReference>